<dbReference type="CDD" id="cd00599">
    <property type="entry name" value="GH25_muramidase"/>
    <property type="match status" value="1"/>
</dbReference>
<dbReference type="PANTHER" id="PTHR34135">
    <property type="entry name" value="LYSOZYME"/>
    <property type="match status" value="1"/>
</dbReference>
<dbReference type="GO" id="GO:0009253">
    <property type="term" value="P:peptidoglycan catabolic process"/>
    <property type="evidence" value="ECO:0007669"/>
    <property type="project" value="InterPro"/>
</dbReference>
<dbReference type="SUPFAM" id="SSF51445">
    <property type="entry name" value="(Trans)glycosidases"/>
    <property type="match status" value="1"/>
</dbReference>
<comment type="caution">
    <text evidence="3">The sequence shown here is derived from an EMBL/GenBank/DDBJ whole genome shotgun (WGS) entry which is preliminary data.</text>
</comment>
<dbReference type="STRING" id="497964.CfE428DRAFT_1048"/>
<proteinExistence type="inferred from homology"/>
<dbReference type="AlphaFoldDB" id="B4CWL0"/>
<dbReference type="RefSeq" id="WP_006978374.1">
    <property type="nucleotide sequence ID" value="NZ_ABVL01000002.1"/>
</dbReference>
<dbReference type="InterPro" id="IPR017853">
    <property type="entry name" value="GH"/>
</dbReference>
<evidence type="ECO:0000256" key="1">
    <source>
        <dbReference type="ARBA" id="ARBA00010646"/>
    </source>
</evidence>
<reference evidence="3 4" key="1">
    <citation type="journal article" date="2011" name="J. Bacteriol.">
        <title>Genome sequence of Chthoniobacter flavus Ellin428, an aerobic heterotrophic soil bacterium.</title>
        <authorList>
            <person name="Kant R."/>
            <person name="van Passel M.W."/>
            <person name="Palva A."/>
            <person name="Lucas S."/>
            <person name="Lapidus A."/>
            <person name="Glavina Del Rio T."/>
            <person name="Dalin E."/>
            <person name="Tice H."/>
            <person name="Bruce D."/>
            <person name="Goodwin L."/>
            <person name="Pitluck S."/>
            <person name="Larimer F.W."/>
            <person name="Land M.L."/>
            <person name="Hauser L."/>
            <person name="Sangwan P."/>
            <person name="de Vos W.M."/>
            <person name="Janssen P.H."/>
            <person name="Smidt H."/>
        </authorList>
    </citation>
    <scope>NUCLEOTIDE SEQUENCE [LARGE SCALE GENOMIC DNA]</scope>
    <source>
        <strain evidence="3 4">Ellin428</strain>
    </source>
</reference>
<dbReference type="InParanoid" id="B4CWL0"/>
<gene>
    <name evidence="3" type="ORF">CfE428DRAFT_1048</name>
</gene>
<feature type="signal peptide" evidence="2">
    <location>
        <begin position="1"/>
        <end position="21"/>
    </location>
</feature>
<keyword evidence="3" id="KW-0378">Hydrolase</keyword>
<dbReference type="EMBL" id="ABVL01000002">
    <property type="protein sequence ID" value="EDY21802.1"/>
    <property type="molecule type" value="Genomic_DNA"/>
</dbReference>
<dbReference type="GO" id="GO:0016998">
    <property type="term" value="P:cell wall macromolecule catabolic process"/>
    <property type="evidence" value="ECO:0007669"/>
    <property type="project" value="InterPro"/>
</dbReference>
<feature type="chain" id="PRO_5002802409" evidence="2">
    <location>
        <begin position="22"/>
        <end position="261"/>
    </location>
</feature>
<keyword evidence="4" id="KW-1185">Reference proteome</keyword>
<dbReference type="GO" id="GO:0016052">
    <property type="term" value="P:carbohydrate catabolic process"/>
    <property type="evidence" value="ECO:0007669"/>
    <property type="project" value="TreeGrafter"/>
</dbReference>
<dbReference type="Pfam" id="PF01183">
    <property type="entry name" value="Glyco_hydro_25"/>
    <property type="match status" value="1"/>
</dbReference>
<comment type="similarity">
    <text evidence="1">Belongs to the glycosyl hydrolase 25 family.</text>
</comment>
<protein>
    <submittedName>
        <fullName evidence="3">Glycoside hydrolase family 25</fullName>
    </submittedName>
</protein>
<evidence type="ECO:0000313" key="3">
    <source>
        <dbReference type="EMBL" id="EDY21802.1"/>
    </source>
</evidence>
<dbReference type="eggNOG" id="COG3757">
    <property type="taxonomic scope" value="Bacteria"/>
</dbReference>
<keyword evidence="2" id="KW-0732">Signal</keyword>
<dbReference type="Proteomes" id="UP000005824">
    <property type="component" value="Unassembled WGS sequence"/>
</dbReference>
<evidence type="ECO:0000256" key="2">
    <source>
        <dbReference type="SAM" id="SignalP"/>
    </source>
</evidence>
<evidence type="ECO:0000313" key="4">
    <source>
        <dbReference type="Proteomes" id="UP000005824"/>
    </source>
</evidence>
<dbReference type="PROSITE" id="PS51904">
    <property type="entry name" value="GLYCOSYL_HYDROL_F25_2"/>
    <property type="match status" value="1"/>
</dbReference>
<dbReference type="GO" id="GO:0003796">
    <property type="term" value="F:lysozyme activity"/>
    <property type="evidence" value="ECO:0007669"/>
    <property type="project" value="InterPro"/>
</dbReference>
<organism evidence="3 4">
    <name type="scientific">Chthoniobacter flavus Ellin428</name>
    <dbReference type="NCBI Taxonomy" id="497964"/>
    <lineage>
        <taxon>Bacteria</taxon>
        <taxon>Pseudomonadati</taxon>
        <taxon>Verrucomicrobiota</taxon>
        <taxon>Spartobacteria</taxon>
        <taxon>Chthoniobacterales</taxon>
        <taxon>Chthoniobacteraceae</taxon>
        <taxon>Chthoniobacter</taxon>
    </lineage>
</organism>
<sequence precursor="true">MSRRYVGSALLLLALTLTAHAANSILSLSHYDERTSDFSGMQRGGLEAIIHEATYPAYEDDAKYAYRQAEAMRAGLLWGAYHFGNGTDGRKQADHFISFVGAKWVTGHSASQPSGVLLVLDAEQNTHYPGGNMNVEQAVRFIERVHERTGIYPGLYSNENWLKKVFGDPSISSNSRETLKKCWLWIANYHKQPASTAVWDRWTLWQYTGDGVCGLPRRSYPTSFLSMRKVERTIFSGDNSSLRRFWAEHAWMPEKELVAKE</sequence>
<dbReference type="Gene3D" id="3.20.20.80">
    <property type="entry name" value="Glycosidases"/>
    <property type="match status" value="1"/>
</dbReference>
<accession>B4CWL0</accession>
<dbReference type="PANTHER" id="PTHR34135:SF2">
    <property type="entry name" value="LYSOZYME"/>
    <property type="match status" value="1"/>
</dbReference>
<name>B4CWL0_9BACT</name>
<dbReference type="InterPro" id="IPR002053">
    <property type="entry name" value="Glyco_hydro_25"/>
</dbReference>